<evidence type="ECO:0000313" key="11">
    <source>
        <dbReference type="EMBL" id="TZF90910.1"/>
    </source>
</evidence>
<evidence type="ECO:0000259" key="10">
    <source>
        <dbReference type="Pfam" id="PF08544"/>
    </source>
</evidence>
<dbReference type="Proteomes" id="UP000323164">
    <property type="component" value="Unassembled WGS sequence"/>
</dbReference>
<dbReference type="GO" id="GO:0009088">
    <property type="term" value="P:threonine biosynthetic process"/>
    <property type="evidence" value="ECO:0007669"/>
    <property type="project" value="UniProtKB-UniRule"/>
</dbReference>
<dbReference type="RefSeq" id="WP_149351957.1">
    <property type="nucleotide sequence ID" value="NZ_VTRV01000022.1"/>
</dbReference>
<dbReference type="InterPro" id="IPR020568">
    <property type="entry name" value="Ribosomal_Su5_D2-typ_SF"/>
</dbReference>
<comment type="subcellular location">
    <subcellularLocation>
        <location evidence="7">Cytoplasm</location>
    </subcellularLocation>
</comment>
<dbReference type="GO" id="GO:0005737">
    <property type="term" value="C:cytoplasm"/>
    <property type="evidence" value="ECO:0007669"/>
    <property type="project" value="UniProtKB-SubCell"/>
</dbReference>
<dbReference type="EMBL" id="VTRV01000022">
    <property type="protein sequence ID" value="TZF90910.1"/>
    <property type="molecule type" value="Genomic_DNA"/>
</dbReference>
<dbReference type="Gene3D" id="3.30.70.890">
    <property type="entry name" value="GHMP kinase, C-terminal domain"/>
    <property type="match status" value="1"/>
</dbReference>
<dbReference type="Pfam" id="PF00288">
    <property type="entry name" value="GHMP_kinases_N"/>
    <property type="match status" value="1"/>
</dbReference>
<dbReference type="InterPro" id="IPR006204">
    <property type="entry name" value="GHMP_kinase_N_dom"/>
</dbReference>
<keyword evidence="7" id="KW-0963">Cytoplasm</keyword>
<evidence type="ECO:0000259" key="9">
    <source>
        <dbReference type="Pfam" id="PF00288"/>
    </source>
</evidence>
<dbReference type="SUPFAM" id="SSF55060">
    <property type="entry name" value="GHMP Kinase, C-terminal domain"/>
    <property type="match status" value="1"/>
</dbReference>
<keyword evidence="4 7" id="KW-0547">Nucleotide-binding</keyword>
<comment type="caution">
    <text evidence="11">The sequence shown here is derived from an EMBL/GenBank/DDBJ whole genome shotgun (WGS) entry which is preliminary data.</text>
</comment>
<dbReference type="InterPro" id="IPR014721">
    <property type="entry name" value="Ribsml_uS5_D2-typ_fold_subgr"/>
</dbReference>
<feature type="domain" description="GHMP kinase C-terminal" evidence="10">
    <location>
        <begin position="226"/>
        <end position="302"/>
    </location>
</feature>
<dbReference type="AlphaFoldDB" id="A0A5D8Z8D9"/>
<dbReference type="OrthoDB" id="9769912at2"/>
<dbReference type="PANTHER" id="PTHR20861">
    <property type="entry name" value="HOMOSERINE/4-DIPHOSPHOCYTIDYL-2-C-METHYL-D-ERYTHRITOL KINASE"/>
    <property type="match status" value="1"/>
</dbReference>
<comment type="similarity">
    <text evidence="7">Belongs to the GHMP kinase family. Homoserine kinase subfamily.</text>
</comment>
<keyword evidence="1 7" id="KW-0028">Amino-acid biosynthesis</keyword>
<dbReference type="GO" id="GO:0005524">
    <property type="term" value="F:ATP binding"/>
    <property type="evidence" value="ECO:0007669"/>
    <property type="project" value="UniProtKB-UniRule"/>
</dbReference>
<evidence type="ECO:0000256" key="7">
    <source>
        <dbReference type="HAMAP-Rule" id="MF_00384"/>
    </source>
</evidence>
<dbReference type="PIRSF" id="PIRSF000676">
    <property type="entry name" value="Homoser_kin"/>
    <property type="match status" value="1"/>
</dbReference>
<dbReference type="PRINTS" id="PR00958">
    <property type="entry name" value="HOMSERKINASE"/>
</dbReference>
<feature type="domain" description="GHMP kinase N-terminal" evidence="9">
    <location>
        <begin position="85"/>
        <end position="167"/>
    </location>
</feature>
<proteinExistence type="inferred from homology"/>
<dbReference type="InterPro" id="IPR036554">
    <property type="entry name" value="GHMP_kinase_C_sf"/>
</dbReference>
<comment type="function">
    <text evidence="7">Catalyzes the ATP-dependent phosphorylation of L-homoserine to L-homoserine phosphate.</text>
</comment>
<dbReference type="HAMAP" id="MF_00384">
    <property type="entry name" value="Homoser_kinase"/>
    <property type="match status" value="1"/>
</dbReference>
<comment type="pathway">
    <text evidence="7">Amino-acid biosynthesis; L-threonine biosynthesis; L-threonine from L-aspartate: step 4/5.</text>
</comment>
<keyword evidence="3 7" id="KW-0791">Threonine biosynthesis</keyword>
<evidence type="ECO:0000256" key="8">
    <source>
        <dbReference type="NCBIfam" id="TIGR00191"/>
    </source>
</evidence>
<reference evidence="11 12" key="1">
    <citation type="submission" date="2019-08" db="EMBL/GenBank/DDBJ databases">
        <title>Draft genome sequence of Lysobacter sp. UKS-15.</title>
        <authorList>
            <person name="Im W.-T."/>
        </authorList>
    </citation>
    <scope>NUCLEOTIDE SEQUENCE [LARGE SCALE GENOMIC DNA]</scope>
    <source>
        <strain evidence="11 12">UKS-15</strain>
    </source>
</reference>
<dbReference type="InterPro" id="IPR000870">
    <property type="entry name" value="Homoserine_kinase"/>
</dbReference>
<accession>A0A5D8Z8D9</accession>
<dbReference type="InterPro" id="IPR013750">
    <property type="entry name" value="GHMP_kinase_C_dom"/>
</dbReference>
<evidence type="ECO:0000256" key="5">
    <source>
        <dbReference type="ARBA" id="ARBA00022777"/>
    </source>
</evidence>
<evidence type="ECO:0000313" key="12">
    <source>
        <dbReference type="Proteomes" id="UP000323164"/>
    </source>
</evidence>
<keyword evidence="2 7" id="KW-0808">Transferase</keyword>
<keyword evidence="5 7" id="KW-0418">Kinase</keyword>
<dbReference type="NCBIfam" id="TIGR00191">
    <property type="entry name" value="thrB"/>
    <property type="match status" value="1"/>
</dbReference>
<organism evidence="11 12">
    <name type="scientific">Cognatilysobacter lacus</name>
    <dbReference type="NCBI Taxonomy" id="1643323"/>
    <lineage>
        <taxon>Bacteria</taxon>
        <taxon>Pseudomonadati</taxon>
        <taxon>Pseudomonadota</taxon>
        <taxon>Gammaproteobacteria</taxon>
        <taxon>Lysobacterales</taxon>
        <taxon>Lysobacteraceae</taxon>
        <taxon>Cognatilysobacter</taxon>
    </lineage>
</organism>
<dbReference type="PANTHER" id="PTHR20861:SF1">
    <property type="entry name" value="HOMOSERINE KINASE"/>
    <property type="match status" value="1"/>
</dbReference>
<dbReference type="Pfam" id="PF08544">
    <property type="entry name" value="GHMP_kinases_C"/>
    <property type="match status" value="1"/>
</dbReference>
<keyword evidence="12" id="KW-1185">Reference proteome</keyword>
<dbReference type="Gene3D" id="3.30.230.10">
    <property type="match status" value="1"/>
</dbReference>
<dbReference type="SUPFAM" id="SSF54211">
    <property type="entry name" value="Ribosomal protein S5 domain 2-like"/>
    <property type="match status" value="1"/>
</dbReference>
<protein>
    <recommendedName>
        <fullName evidence="7 8">Homoserine kinase</fullName>
        <shortName evidence="7">HK</shortName>
        <shortName evidence="7">HSK</shortName>
        <ecNumber evidence="7 8">2.7.1.39</ecNumber>
    </recommendedName>
</protein>
<dbReference type="UniPathway" id="UPA00050">
    <property type="reaction ID" value="UER00064"/>
</dbReference>
<dbReference type="EC" id="2.7.1.39" evidence="7 8"/>
<dbReference type="NCBIfam" id="NF002288">
    <property type="entry name" value="PRK01212.1-4"/>
    <property type="match status" value="1"/>
</dbReference>
<evidence type="ECO:0000256" key="2">
    <source>
        <dbReference type="ARBA" id="ARBA00022679"/>
    </source>
</evidence>
<sequence>MRARPAGGAMSPSTDRCEATATAPAGVGNIGVGFDLLGHTIFGLQDRATVRRVDAPGVRILAVRGDGDAVARIPLDPARNTAGLAVRALVTGLGLGNGFEIELDKGIPIGAGLGGSAASCVAALVAANALLDAPLAREALYPYAIEGEFASSQSRQGDNVGPMLLGGITLATLTRLLPLPVPDWLHCVVVHPDQVLETQRSREVLKDPYPLSTVVRHGAHLALFVTGLERGDVELIREGLQDVLAEPRRAALVPGFDVVKHAAMAHGAIGASLSGAGPSVFAWFASRDAAEAAAPAMQQAFREAGFESRAWVSPVAGPRAELVSAAG</sequence>
<dbReference type="GO" id="GO:0004413">
    <property type="term" value="F:homoserine kinase activity"/>
    <property type="evidence" value="ECO:0007669"/>
    <property type="project" value="UniProtKB-UniRule"/>
</dbReference>
<name>A0A5D8Z8D9_9GAMM</name>
<evidence type="ECO:0000256" key="6">
    <source>
        <dbReference type="ARBA" id="ARBA00022840"/>
    </source>
</evidence>
<evidence type="ECO:0000256" key="1">
    <source>
        <dbReference type="ARBA" id="ARBA00022605"/>
    </source>
</evidence>
<evidence type="ECO:0000256" key="4">
    <source>
        <dbReference type="ARBA" id="ARBA00022741"/>
    </source>
</evidence>
<evidence type="ECO:0000256" key="3">
    <source>
        <dbReference type="ARBA" id="ARBA00022697"/>
    </source>
</evidence>
<gene>
    <name evidence="7" type="primary">thrB</name>
    <name evidence="11" type="ORF">FW784_03385</name>
</gene>
<feature type="binding site" evidence="7">
    <location>
        <begin position="108"/>
        <end position="118"/>
    </location>
    <ligand>
        <name>ATP</name>
        <dbReference type="ChEBI" id="CHEBI:30616"/>
    </ligand>
</feature>
<comment type="catalytic activity">
    <reaction evidence="7">
        <text>L-homoserine + ATP = O-phospho-L-homoserine + ADP + H(+)</text>
        <dbReference type="Rhea" id="RHEA:13985"/>
        <dbReference type="ChEBI" id="CHEBI:15378"/>
        <dbReference type="ChEBI" id="CHEBI:30616"/>
        <dbReference type="ChEBI" id="CHEBI:57476"/>
        <dbReference type="ChEBI" id="CHEBI:57590"/>
        <dbReference type="ChEBI" id="CHEBI:456216"/>
        <dbReference type="EC" id="2.7.1.39"/>
    </reaction>
</comment>
<keyword evidence="6 7" id="KW-0067">ATP-binding</keyword>